<evidence type="ECO:0000256" key="4">
    <source>
        <dbReference type="SAM" id="MobiDB-lite"/>
    </source>
</evidence>
<keyword evidence="3" id="KW-0539">Nucleus</keyword>
<feature type="DNA-binding region" description="HMG box" evidence="3">
    <location>
        <begin position="132"/>
        <end position="200"/>
    </location>
</feature>
<dbReference type="GO" id="GO:0005634">
    <property type="term" value="C:nucleus"/>
    <property type="evidence" value="ECO:0007669"/>
    <property type="project" value="UniProtKB-UniRule"/>
</dbReference>
<dbReference type="InterPro" id="IPR050140">
    <property type="entry name" value="SRY-related_HMG-box_TF-like"/>
</dbReference>
<evidence type="ECO:0000259" key="5">
    <source>
        <dbReference type="PROSITE" id="PS50118"/>
    </source>
</evidence>
<protein>
    <submittedName>
        <fullName evidence="6">Mating type protein MAT-2</fullName>
    </submittedName>
</protein>
<feature type="domain" description="HMG box" evidence="5">
    <location>
        <begin position="132"/>
        <end position="200"/>
    </location>
</feature>
<keyword evidence="1 3" id="KW-0238">DNA-binding</keyword>
<evidence type="ECO:0000256" key="3">
    <source>
        <dbReference type="PROSITE-ProRule" id="PRU00267"/>
    </source>
</evidence>
<dbReference type="PROSITE" id="PS50118">
    <property type="entry name" value="HMG_BOX_2"/>
    <property type="match status" value="1"/>
</dbReference>
<evidence type="ECO:0000256" key="1">
    <source>
        <dbReference type="ARBA" id="ARBA00023125"/>
    </source>
</evidence>
<feature type="region of interest" description="Disordered" evidence="4">
    <location>
        <begin position="178"/>
        <end position="219"/>
    </location>
</feature>
<dbReference type="CDD" id="cd01389">
    <property type="entry name" value="HMG-box_ROX1-like"/>
    <property type="match status" value="1"/>
</dbReference>
<feature type="region of interest" description="Disordered" evidence="4">
    <location>
        <begin position="102"/>
        <end position="131"/>
    </location>
</feature>
<dbReference type="Gene3D" id="1.10.30.10">
    <property type="entry name" value="High mobility group box domain"/>
    <property type="match status" value="1"/>
</dbReference>
<dbReference type="Pfam" id="PF00505">
    <property type="entry name" value="HMG_box"/>
    <property type="match status" value="1"/>
</dbReference>
<name>A0A140F3N6_COCLU</name>
<dbReference type="GO" id="GO:0030154">
    <property type="term" value="P:cell differentiation"/>
    <property type="evidence" value="ECO:0007669"/>
    <property type="project" value="TreeGrafter"/>
</dbReference>
<keyword evidence="2" id="KW-0804">Transcription</keyword>
<feature type="compositionally biased region" description="Basic residues" evidence="4">
    <location>
        <begin position="207"/>
        <end position="219"/>
    </location>
</feature>
<sequence>MDTAVVPNAASFNSLSLAEALKIAEARFEAAVQGCKDDWTNGHDMVILQDNIPQLFGGILVDHFKRCVGQVCGFPVHLTVMDGGHNNYHTLVQMPKNIMHSAQVSDSPPSAQTSPSEHKSGPNASGAGLKKAPRPMNCWIIFRDAMHKHLKTEFPDLTVQEISTRCSAIWHNLSDEAKQPWKDAAQSAKEEHSRIHPDYKYSPRKPGEKKKRQSRKASKRAAAMAEQVLQFQILPDLFASTPEGSDQSLIATNTVAADESNTIHGDVLEFADVAGTQDFYSQDPMAMNPFYDAEAIRQGLLEAEFGAMFNLDMPFTEIDDGLLSFHDGATEDAALPAVLQDLY</sequence>
<proteinExistence type="predicted"/>
<dbReference type="InterPro" id="IPR036910">
    <property type="entry name" value="HMG_box_dom_sf"/>
</dbReference>
<dbReference type="AlphaFoldDB" id="A0A140F3N6"/>
<dbReference type="PANTHER" id="PTHR10270:SF161">
    <property type="entry name" value="SEX-DETERMINING REGION Y PROTEIN"/>
    <property type="match status" value="1"/>
</dbReference>
<dbReference type="SMART" id="SM00398">
    <property type="entry name" value="HMG"/>
    <property type="match status" value="1"/>
</dbReference>
<accession>A0A140F3N6</accession>
<dbReference type="SUPFAM" id="SSF47095">
    <property type="entry name" value="HMG-box"/>
    <property type="match status" value="1"/>
</dbReference>
<reference evidence="6" key="1">
    <citation type="submission" date="2016-02" db="EMBL/GenBank/DDBJ databases">
        <authorList>
            <person name="Wen L."/>
            <person name="He K."/>
            <person name="Yang H."/>
        </authorList>
    </citation>
    <scope>NUCLEOTIDE SEQUENCE</scope>
    <source>
        <strain evidence="6">CX-3</strain>
    </source>
</reference>
<dbReference type="GO" id="GO:0001228">
    <property type="term" value="F:DNA-binding transcription activator activity, RNA polymerase II-specific"/>
    <property type="evidence" value="ECO:0007669"/>
    <property type="project" value="TreeGrafter"/>
</dbReference>
<dbReference type="EMBL" id="KU749294">
    <property type="protein sequence ID" value="AML61200.1"/>
    <property type="molecule type" value="Genomic_DNA"/>
</dbReference>
<evidence type="ECO:0000313" key="6">
    <source>
        <dbReference type="EMBL" id="AML61200.1"/>
    </source>
</evidence>
<organism evidence="6">
    <name type="scientific">Cochliobolus lunatus</name>
    <name type="common">Filamentous fungus</name>
    <name type="synonym">Curvularia lunata</name>
    <dbReference type="NCBI Taxonomy" id="5503"/>
    <lineage>
        <taxon>Eukaryota</taxon>
        <taxon>Fungi</taxon>
        <taxon>Dikarya</taxon>
        <taxon>Ascomycota</taxon>
        <taxon>Pezizomycotina</taxon>
        <taxon>Dothideomycetes</taxon>
        <taxon>Pleosporomycetidae</taxon>
        <taxon>Pleosporales</taxon>
        <taxon>Pleosporineae</taxon>
        <taxon>Pleosporaceae</taxon>
        <taxon>Curvularia</taxon>
    </lineage>
</organism>
<dbReference type="InterPro" id="IPR009071">
    <property type="entry name" value="HMG_box_dom"/>
</dbReference>
<evidence type="ECO:0000256" key="2">
    <source>
        <dbReference type="ARBA" id="ARBA00023163"/>
    </source>
</evidence>
<dbReference type="PANTHER" id="PTHR10270">
    <property type="entry name" value="SOX TRANSCRIPTION FACTOR"/>
    <property type="match status" value="1"/>
</dbReference>
<dbReference type="GO" id="GO:0000978">
    <property type="term" value="F:RNA polymerase II cis-regulatory region sequence-specific DNA binding"/>
    <property type="evidence" value="ECO:0007669"/>
    <property type="project" value="TreeGrafter"/>
</dbReference>
<feature type="compositionally biased region" description="Basic and acidic residues" evidence="4">
    <location>
        <begin position="188"/>
        <end position="201"/>
    </location>
</feature>
<feature type="compositionally biased region" description="Polar residues" evidence="4">
    <location>
        <begin position="102"/>
        <end position="115"/>
    </location>
</feature>
<gene>
    <name evidence="6" type="primary">MAT-2</name>
</gene>